<evidence type="ECO:0000313" key="10">
    <source>
        <dbReference type="Proteomes" id="UP001151287"/>
    </source>
</evidence>
<dbReference type="PANTHER" id="PTHR11514:SF115">
    <property type="entry name" value="TRANSCRIPTION FACTOR"/>
    <property type="match status" value="1"/>
</dbReference>
<keyword evidence="6" id="KW-0175">Coiled coil</keyword>
<dbReference type="Pfam" id="PF00010">
    <property type="entry name" value="HLH"/>
    <property type="match status" value="1"/>
</dbReference>
<protein>
    <recommendedName>
        <fullName evidence="5">Transcription factor</fullName>
        <shortName evidence="5">bHLH transcription factor</shortName>
    </recommendedName>
    <alternativeName>
        <fullName evidence="5">Basic helix-loop-helix protein</fullName>
    </alternativeName>
</protein>
<evidence type="ECO:0000256" key="3">
    <source>
        <dbReference type="ARBA" id="ARBA00023163"/>
    </source>
</evidence>
<evidence type="ECO:0000256" key="2">
    <source>
        <dbReference type="ARBA" id="ARBA00023015"/>
    </source>
</evidence>
<dbReference type="Proteomes" id="UP001151287">
    <property type="component" value="Unassembled WGS sequence"/>
</dbReference>
<dbReference type="PANTHER" id="PTHR11514">
    <property type="entry name" value="MYC"/>
    <property type="match status" value="1"/>
</dbReference>
<dbReference type="InterPro" id="IPR036638">
    <property type="entry name" value="HLH_DNA-bd_sf"/>
</dbReference>
<comment type="caution">
    <text evidence="9">The sequence shown here is derived from an EMBL/GenBank/DDBJ whole genome shotgun (WGS) entry which is preliminary data.</text>
</comment>
<comment type="subcellular location">
    <subcellularLocation>
        <location evidence="5">Nucleus</location>
    </subcellularLocation>
</comment>
<accession>A0A9Q0CFW6</accession>
<feature type="domain" description="BHLH" evidence="8">
    <location>
        <begin position="238"/>
        <end position="287"/>
    </location>
</feature>
<gene>
    <name evidence="9" type="ORF">LUZ63_009910</name>
</gene>
<dbReference type="SUPFAM" id="SSF47459">
    <property type="entry name" value="HLH, helix-loop-helix DNA-binding domain"/>
    <property type="match status" value="1"/>
</dbReference>
<dbReference type="OrthoDB" id="1926382at2759"/>
<evidence type="ECO:0000256" key="5">
    <source>
        <dbReference type="RuleBase" id="RU369104"/>
    </source>
</evidence>
<evidence type="ECO:0000256" key="6">
    <source>
        <dbReference type="SAM" id="Coils"/>
    </source>
</evidence>
<dbReference type="Pfam" id="PF14215">
    <property type="entry name" value="bHLH-MYC_N"/>
    <property type="match status" value="1"/>
</dbReference>
<evidence type="ECO:0000256" key="4">
    <source>
        <dbReference type="ARBA" id="ARBA00023242"/>
    </source>
</evidence>
<evidence type="ECO:0000256" key="1">
    <source>
        <dbReference type="ARBA" id="ARBA00005510"/>
    </source>
</evidence>
<sequence>MASYTNALITPTLQEKLQSFLFHRPEWWVYAIFWQSLKNNEANVLSFGSGHFHGKHELHQKNPPKPYNPFSCLHTDDVTSASSMTLTGIDCDDVEWFYAVSLTYSVGTTDVLASPVRAYLSQKSIWLAGAQALEGVCGCERLRQALMHGIETLVWIPVPGGVLELGSCDLIPQNRVLIQQAFAFLNNHTNRSHGTSFSNGTVLLSSHDSEHSDYDESNLLLERCKANKRGRKSRTMQQPPINHVEAERQRREKLNHRFYKLRSVVPNVSRMDKASLLADAVEYIKELRARVDELETELKCVKREYVVDSVVAPALMVTSNTSDISSPMLIEVEVRVFGREALIRVQSDGGSRTHAPARMMGALRELEMLVHHASVCTVKDVMVQDVVVRLPNDATQGEEEIRSALLAKLGNGMI</sequence>
<keyword evidence="3 5" id="KW-0804">Transcription</keyword>
<feature type="region of interest" description="Disordered" evidence="7">
    <location>
        <begin position="228"/>
        <end position="249"/>
    </location>
</feature>
<dbReference type="InterPro" id="IPR045084">
    <property type="entry name" value="AIB/MYC-like"/>
</dbReference>
<dbReference type="AlphaFoldDB" id="A0A9Q0CFW6"/>
<dbReference type="GO" id="GO:0000976">
    <property type="term" value="F:transcription cis-regulatory region binding"/>
    <property type="evidence" value="ECO:0007669"/>
    <property type="project" value="TreeGrafter"/>
</dbReference>
<evidence type="ECO:0000256" key="7">
    <source>
        <dbReference type="SAM" id="MobiDB-lite"/>
    </source>
</evidence>
<dbReference type="GO" id="GO:0046983">
    <property type="term" value="F:protein dimerization activity"/>
    <property type="evidence" value="ECO:0007669"/>
    <property type="project" value="InterPro"/>
</dbReference>
<dbReference type="GO" id="GO:0005634">
    <property type="term" value="C:nucleus"/>
    <property type="evidence" value="ECO:0007669"/>
    <property type="project" value="UniProtKB-SubCell"/>
</dbReference>
<dbReference type="EMBL" id="JAMQYH010000003">
    <property type="protein sequence ID" value="KAJ1693212.1"/>
    <property type="molecule type" value="Genomic_DNA"/>
</dbReference>
<proteinExistence type="inferred from homology"/>
<keyword evidence="2 5" id="KW-0805">Transcription regulation</keyword>
<evidence type="ECO:0000313" key="9">
    <source>
        <dbReference type="EMBL" id="KAJ1693212.1"/>
    </source>
</evidence>
<dbReference type="InterPro" id="IPR011598">
    <property type="entry name" value="bHLH_dom"/>
</dbReference>
<organism evidence="9 10">
    <name type="scientific">Rhynchospora breviuscula</name>
    <dbReference type="NCBI Taxonomy" id="2022672"/>
    <lineage>
        <taxon>Eukaryota</taxon>
        <taxon>Viridiplantae</taxon>
        <taxon>Streptophyta</taxon>
        <taxon>Embryophyta</taxon>
        <taxon>Tracheophyta</taxon>
        <taxon>Spermatophyta</taxon>
        <taxon>Magnoliopsida</taxon>
        <taxon>Liliopsida</taxon>
        <taxon>Poales</taxon>
        <taxon>Cyperaceae</taxon>
        <taxon>Cyperoideae</taxon>
        <taxon>Rhynchosporeae</taxon>
        <taxon>Rhynchospora</taxon>
    </lineage>
</organism>
<feature type="coiled-coil region" evidence="6">
    <location>
        <begin position="277"/>
        <end position="304"/>
    </location>
</feature>
<dbReference type="SMART" id="SM00353">
    <property type="entry name" value="HLH"/>
    <property type="match status" value="1"/>
</dbReference>
<keyword evidence="4 5" id="KW-0539">Nucleus</keyword>
<dbReference type="PROSITE" id="PS50888">
    <property type="entry name" value="BHLH"/>
    <property type="match status" value="1"/>
</dbReference>
<dbReference type="GO" id="GO:0003700">
    <property type="term" value="F:DNA-binding transcription factor activity"/>
    <property type="evidence" value="ECO:0007669"/>
    <property type="project" value="InterPro"/>
</dbReference>
<dbReference type="Gene3D" id="4.10.280.10">
    <property type="entry name" value="Helix-loop-helix DNA-binding domain"/>
    <property type="match status" value="1"/>
</dbReference>
<comment type="similarity">
    <text evidence="1">Belongs to the bHLH protein family.</text>
</comment>
<dbReference type="InterPro" id="IPR025610">
    <property type="entry name" value="MYC/MYB_N"/>
</dbReference>
<reference evidence="9" key="1">
    <citation type="journal article" date="2022" name="Cell">
        <title>Repeat-based holocentromeres influence genome architecture and karyotype evolution.</title>
        <authorList>
            <person name="Hofstatter P.G."/>
            <person name="Thangavel G."/>
            <person name="Lux T."/>
            <person name="Neumann P."/>
            <person name="Vondrak T."/>
            <person name="Novak P."/>
            <person name="Zhang M."/>
            <person name="Costa L."/>
            <person name="Castellani M."/>
            <person name="Scott A."/>
            <person name="Toegelov H."/>
            <person name="Fuchs J."/>
            <person name="Mata-Sucre Y."/>
            <person name="Dias Y."/>
            <person name="Vanzela A.L.L."/>
            <person name="Huettel B."/>
            <person name="Almeida C.C.S."/>
            <person name="Simkova H."/>
            <person name="Souza G."/>
            <person name="Pedrosa-Harand A."/>
            <person name="Macas J."/>
            <person name="Mayer K.F.X."/>
            <person name="Houben A."/>
            <person name="Marques A."/>
        </authorList>
    </citation>
    <scope>NUCLEOTIDE SEQUENCE</scope>
    <source>
        <strain evidence="9">RhyBre1mFocal</strain>
    </source>
</reference>
<keyword evidence="10" id="KW-1185">Reference proteome</keyword>
<name>A0A9Q0CFW6_9POAL</name>
<evidence type="ECO:0000259" key="8">
    <source>
        <dbReference type="PROSITE" id="PS50888"/>
    </source>
</evidence>